<evidence type="ECO:0000313" key="7">
    <source>
        <dbReference type="EMBL" id="MCD9096385.1"/>
    </source>
</evidence>
<organism evidence="7 8">
    <name type="scientific">Luteimonas fraxinea</name>
    <dbReference type="NCBI Taxonomy" id="2901869"/>
    <lineage>
        <taxon>Bacteria</taxon>
        <taxon>Pseudomonadati</taxon>
        <taxon>Pseudomonadota</taxon>
        <taxon>Gammaproteobacteria</taxon>
        <taxon>Lysobacterales</taxon>
        <taxon>Lysobacteraceae</taxon>
        <taxon>Luteimonas</taxon>
    </lineage>
</organism>
<dbReference type="PANTHER" id="PTHR13539">
    <property type="entry name" value="CALMODULIN-LYSINE N-METHYLTRANSFERASE"/>
    <property type="match status" value="1"/>
</dbReference>
<dbReference type="GO" id="GO:0008168">
    <property type="term" value="F:methyltransferase activity"/>
    <property type="evidence" value="ECO:0007669"/>
    <property type="project" value="UniProtKB-KW"/>
</dbReference>
<reference evidence="7" key="1">
    <citation type="submission" date="2021-12" db="EMBL/GenBank/DDBJ databases">
        <authorList>
            <person name="Ulrich A."/>
        </authorList>
    </citation>
    <scope>NUCLEOTIDE SEQUENCE</scope>
    <source>
        <strain evidence="7">A1P009</strain>
    </source>
</reference>
<evidence type="ECO:0000256" key="1">
    <source>
        <dbReference type="ARBA" id="ARBA00004496"/>
    </source>
</evidence>
<evidence type="ECO:0000256" key="2">
    <source>
        <dbReference type="ARBA" id="ARBA00011914"/>
    </source>
</evidence>
<comment type="caution">
    <text evidence="7">The sequence shown here is derived from an EMBL/GenBank/DDBJ whole genome shotgun (WGS) entry which is preliminary data.</text>
</comment>
<proteinExistence type="predicted"/>
<keyword evidence="8" id="KW-1185">Reference proteome</keyword>
<dbReference type="CDD" id="cd02440">
    <property type="entry name" value="AdoMet_MTases"/>
    <property type="match status" value="1"/>
</dbReference>
<accession>A0ABS8UD01</accession>
<evidence type="ECO:0000256" key="6">
    <source>
        <dbReference type="ARBA" id="ARBA00022679"/>
    </source>
</evidence>
<evidence type="ECO:0000256" key="3">
    <source>
        <dbReference type="ARBA" id="ARBA00020594"/>
    </source>
</evidence>
<evidence type="ECO:0000256" key="4">
    <source>
        <dbReference type="ARBA" id="ARBA00022490"/>
    </source>
</evidence>
<sequence length="222" mass="24175">MPGYSTRIVTVQVGGHAYRLRVLGDLQQFADPDGHGADLGISSAQWSLFGQLWPSGRLLAQTMERADVAGKRILETGCGIGLSSLVLQRRGAIVVASDIHPLTEGFLAYNAALNALDAVHYRQMRWDIELATLGRFDMIIASDVLYERAHATLLADVVERYAQPSAEVVISDPGRGNSAALSRLLDAQGFSLHESRAGIDNEADALPRGRVLHYRRAMGRLQ</sequence>
<protein>
    <recommendedName>
        <fullName evidence="3">Calmodulin-lysine N-methyltransferase</fullName>
        <ecNumber evidence="2">2.1.1.60</ecNumber>
    </recommendedName>
</protein>
<dbReference type="Gene3D" id="3.40.50.150">
    <property type="entry name" value="Vaccinia Virus protein VP39"/>
    <property type="match status" value="1"/>
</dbReference>
<keyword evidence="6" id="KW-0808">Transferase</keyword>
<evidence type="ECO:0000256" key="5">
    <source>
        <dbReference type="ARBA" id="ARBA00022603"/>
    </source>
</evidence>
<keyword evidence="4" id="KW-0963">Cytoplasm</keyword>
<dbReference type="EC" id="2.1.1.60" evidence="2"/>
<name>A0ABS8UD01_9GAMM</name>
<dbReference type="GO" id="GO:0032259">
    <property type="term" value="P:methylation"/>
    <property type="evidence" value="ECO:0007669"/>
    <property type="project" value="UniProtKB-KW"/>
</dbReference>
<dbReference type="PANTHER" id="PTHR13539:SF3">
    <property type="entry name" value="CALMODULIN-LYSINE N-METHYLTRANSFERASE"/>
    <property type="match status" value="1"/>
</dbReference>
<dbReference type="RefSeq" id="WP_232134976.1">
    <property type="nucleotide sequence ID" value="NZ_CP089507.1"/>
</dbReference>
<dbReference type="EMBL" id="JAJQKU010000002">
    <property type="protein sequence ID" value="MCD9096385.1"/>
    <property type="molecule type" value="Genomic_DNA"/>
</dbReference>
<evidence type="ECO:0000313" key="8">
    <source>
        <dbReference type="Proteomes" id="UP001430360"/>
    </source>
</evidence>
<dbReference type="InterPro" id="IPR029063">
    <property type="entry name" value="SAM-dependent_MTases_sf"/>
</dbReference>
<reference evidence="7" key="2">
    <citation type="journal article" date="2022" name="Syst. Appl. Microbiol.">
        <title>Physiological and genomic characterisation of Luteimonas fraxinea sp. nov., a bacterial species associated with trees tolerant to ash dieback.</title>
        <authorList>
            <person name="Ulrich K."/>
            <person name="Becker R."/>
            <person name="Behrendt U."/>
            <person name="Kube M."/>
            <person name="Schneck V."/>
            <person name="Ulrich A."/>
        </authorList>
    </citation>
    <scope>NUCLEOTIDE SEQUENCE</scope>
    <source>
        <strain evidence="7">A1P009</strain>
    </source>
</reference>
<keyword evidence="5 7" id="KW-0489">Methyltransferase</keyword>
<gene>
    <name evidence="7" type="ORF">LTT95_05460</name>
</gene>
<dbReference type="SUPFAM" id="SSF53335">
    <property type="entry name" value="S-adenosyl-L-methionine-dependent methyltransferases"/>
    <property type="match status" value="1"/>
</dbReference>
<comment type="subcellular location">
    <subcellularLocation>
        <location evidence="1">Cytoplasm</location>
    </subcellularLocation>
</comment>
<dbReference type="Pfam" id="PF10294">
    <property type="entry name" value="Methyltransf_16"/>
    <property type="match status" value="1"/>
</dbReference>
<dbReference type="InterPro" id="IPR025800">
    <property type="entry name" value="CaM-Lys-N-MeTrfase"/>
</dbReference>
<dbReference type="Proteomes" id="UP001430360">
    <property type="component" value="Unassembled WGS sequence"/>
</dbReference>
<dbReference type="InterPro" id="IPR019410">
    <property type="entry name" value="Methyltransf_16"/>
</dbReference>